<evidence type="ECO:0000256" key="2">
    <source>
        <dbReference type="SAM" id="Phobius"/>
    </source>
</evidence>
<protein>
    <submittedName>
        <fullName evidence="3">Uncharacterized protein TCIL3000_10_9440</fullName>
    </submittedName>
</protein>
<feature type="disulfide bond" evidence="4">
    <location>
        <begin position="140"/>
        <end position="147"/>
    </location>
</feature>
<proteinExistence type="evidence at protein level"/>
<reference evidence="4" key="2">
    <citation type="journal article" date="2016" name="Protein Sci.">
        <title>Structural characterization reveals a novel bilobed architecture for the ectodomains of insect stage expressed Trypanosoma brucei PSSA-2 and Trypanosoma congolense ISA.</title>
        <authorList>
            <person name="Ramaswamy R."/>
            <person name="Goomeshi Nobary S."/>
            <person name="Eyford B.A."/>
            <person name="Pearson T.W."/>
            <person name="Boulanger M.J."/>
        </authorList>
    </citation>
    <scope>X-RAY CRYSTALLOGRAPHY (2.45 ANGSTROMS) OF 40-264</scope>
    <scope>DISULFIDE BONDS</scope>
</reference>
<gene>
    <name evidence="3" type="ORF">TCIL3000_10_9440</name>
</gene>
<dbReference type="EMBL" id="HE575323">
    <property type="protein sequence ID" value="CCC94166.1"/>
    <property type="molecule type" value="Genomic_DNA"/>
</dbReference>
<reference evidence="3" key="1">
    <citation type="journal article" date="2012" name="Proc. Natl. Acad. Sci. U.S.A.">
        <title>Antigenic diversity is generated by distinct evolutionary mechanisms in African trypanosome species.</title>
        <authorList>
            <person name="Jackson A.P."/>
            <person name="Berry A."/>
            <person name="Aslett M."/>
            <person name="Allison H.C."/>
            <person name="Burton P."/>
            <person name="Vavrova-Anderson J."/>
            <person name="Brown R."/>
            <person name="Browne H."/>
            <person name="Corton N."/>
            <person name="Hauser H."/>
            <person name="Gamble J."/>
            <person name="Gilderthorp R."/>
            <person name="Marcello L."/>
            <person name="McQuillan J."/>
            <person name="Otto T.D."/>
            <person name="Quail M.A."/>
            <person name="Sanders M.J."/>
            <person name="van Tonder A."/>
            <person name="Ginger M.L."/>
            <person name="Field M.C."/>
            <person name="Barry J.D."/>
            <person name="Hertz-Fowler C."/>
            <person name="Berriman M."/>
        </authorList>
    </citation>
    <scope>NUCLEOTIDE SEQUENCE</scope>
    <source>
        <strain evidence="3">IL3000</strain>
    </source>
</reference>
<accession>G0UXP9</accession>
<keyword evidence="2" id="KW-1133">Transmembrane helix</keyword>
<feature type="transmembrane region" description="Helical" evidence="2">
    <location>
        <begin position="263"/>
        <end position="290"/>
    </location>
</feature>
<dbReference type="CDD" id="cd21131">
    <property type="entry name" value="TbPSSA-2-like"/>
    <property type="match status" value="1"/>
</dbReference>
<keyword evidence="2" id="KW-0472">Membrane</keyword>
<evidence type="ECO:0000256" key="1">
    <source>
        <dbReference type="SAM" id="MobiDB-lite"/>
    </source>
</evidence>
<feature type="compositionally biased region" description="Low complexity" evidence="1">
    <location>
        <begin position="388"/>
        <end position="399"/>
    </location>
</feature>
<dbReference type="AlphaFoldDB" id="G0UXP9"/>
<dbReference type="PDB" id="5KMX">
    <property type="method" value="X-ray"/>
    <property type="resolution" value="2.45 A"/>
    <property type="chains" value="A/B/C/D=40-264"/>
</dbReference>
<feature type="compositionally biased region" description="Pro residues" evidence="1">
    <location>
        <begin position="342"/>
        <end position="387"/>
    </location>
</feature>
<evidence type="ECO:0000313" key="3">
    <source>
        <dbReference type="EMBL" id="CCC94166.1"/>
    </source>
</evidence>
<dbReference type="SMR" id="G0UXP9"/>
<feature type="compositionally biased region" description="Pro residues" evidence="1">
    <location>
        <begin position="321"/>
        <end position="335"/>
    </location>
</feature>
<keyword evidence="2" id="KW-0812">Transmembrane</keyword>
<feature type="region of interest" description="Disordered" evidence="1">
    <location>
        <begin position="294"/>
        <end position="416"/>
    </location>
</feature>
<feature type="disulfide bond" evidence="4">
    <location>
        <begin position="160"/>
        <end position="183"/>
    </location>
</feature>
<dbReference type="PDBsum" id="5KMX"/>
<organism evidence="3">
    <name type="scientific">Trypanosoma congolense (strain IL3000)</name>
    <dbReference type="NCBI Taxonomy" id="1068625"/>
    <lineage>
        <taxon>Eukaryota</taxon>
        <taxon>Discoba</taxon>
        <taxon>Euglenozoa</taxon>
        <taxon>Kinetoplastea</taxon>
        <taxon>Metakinetoplastina</taxon>
        <taxon>Trypanosomatida</taxon>
        <taxon>Trypanosomatidae</taxon>
        <taxon>Trypanosoma</taxon>
        <taxon>Nannomonas</taxon>
    </lineage>
</organism>
<feature type="disulfide bond" evidence="4">
    <location>
        <begin position="135"/>
        <end position="149"/>
    </location>
</feature>
<feature type="transmembrane region" description="Helical" evidence="2">
    <location>
        <begin position="16"/>
        <end position="39"/>
    </location>
</feature>
<keyword evidence="4" id="KW-0002">3D-structure</keyword>
<sequence length="416" mass="45461">MCIEQLISSVGEFFKTAIACLCCLVIGGPVLIAMGALFLSSDEPRDDFKEAVNAFNPNPIEKWTGRFNTENASVRRRTLNVPGFKSIPTVYTEATLPLNKDVTDGRLTVVVNINTVQPFTRRTPLRVKREKWYTCSSSQCSGSSSKCDCHRKHDEFRNKCISEGGRYTTESSKCRLGEKCGYCKQNVYLATLYLVAGSVGGGMYRESDKYQSALYPFYDISQGYEPRQPSSVNVRLYSEGDPFIAFQQLTEGREEFGIPNRTVGILCIVLGSLFILLEILVCVAVVCFCMRRKSGPSNQSNHPSEEDDSAPPYGYQQSQPMQPPPNYAYGQPPPQHGYAYGQPPPPGAAYGQPPPPGAAYGQPPPPGAAYGQPPPPGAAYGQPPPPQQGYTYGQPPQGAFSQGNVYDGTVVPQQAK</sequence>
<name>G0UXP9_TRYCI</name>
<evidence type="ECO:0007829" key="4">
    <source>
        <dbReference type="PDB" id="5KMX"/>
    </source>
</evidence>
<dbReference type="VEuPathDB" id="TriTrypDB:TcIL3000_10_9440"/>
<feature type="disulfide bond" evidence="4">
    <location>
        <begin position="174"/>
        <end position="180"/>
    </location>
</feature>